<dbReference type="EC" id="2.7.1.-" evidence="2"/>
<dbReference type="InterPro" id="IPR017438">
    <property type="entry name" value="ATP-NAD_kinase_N"/>
</dbReference>
<dbReference type="InterPro" id="IPR016064">
    <property type="entry name" value="NAD/diacylglycerol_kinase_sf"/>
</dbReference>
<gene>
    <name evidence="2" type="ORF">ACFQ1E_20195</name>
</gene>
<accession>A0ABW3HBV5</accession>
<dbReference type="Pfam" id="PF00781">
    <property type="entry name" value="DAGK_cat"/>
    <property type="match status" value="1"/>
</dbReference>
<evidence type="ECO:0000313" key="3">
    <source>
        <dbReference type="Proteomes" id="UP001596977"/>
    </source>
</evidence>
<dbReference type="RefSeq" id="WP_264946630.1">
    <property type="nucleotide sequence ID" value="NZ_JAPDRA010000017.1"/>
</dbReference>
<keyword evidence="3" id="KW-1185">Reference proteome</keyword>
<evidence type="ECO:0000259" key="1">
    <source>
        <dbReference type="PROSITE" id="PS50146"/>
    </source>
</evidence>
<dbReference type="SUPFAM" id="SSF111331">
    <property type="entry name" value="NAD kinase/diacylglycerol kinase-like"/>
    <property type="match status" value="1"/>
</dbReference>
<keyword evidence="2" id="KW-0808">Transferase</keyword>
<dbReference type="Proteomes" id="UP001596977">
    <property type="component" value="Unassembled WGS sequence"/>
</dbReference>
<dbReference type="InterPro" id="IPR001206">
    <property type="entry name" value="Diacylglycerol_kinase_cat_dom"/>
</dbReference>
<comment type="caution">
    <text evidence="2">The sequence shown here is derived from an EMBL/GenBank/DDBJ whole genome shotgun (WGS) entry which is preliminary data.</text>
</comment>
<organism evidence="2 3">
    <name type="scientific">Sphingomonas canadensis</name>
    <dbReference type="NCBI Taxonomy" id="1219257"/>
    <lineage>
        <taxon>Bacteria</taxon>
        <taxon>Pseudomonadati</taxon>
        <taxon>Pseudomonadota</taxon>
        <taxon>Alphaproteobacteria</taxon>
        <taxon>Sphingomonadales</taxon>
        <taxon>Sphingomonadaceae</taxon>
        <taxon>Sphingomonas</taxon>
    </lineage>
</organism>
<dbReference type="Gene3D" id="3.40.50.10330">
    <property type="entry name" value="Probable inorganic polyphosphate/atp-NAD kinase, domain 1"/>
    <property type="match status" value="1"/>
</dbReference>
<evidence type="ECO:0000313" key="2">
    <source>
        <dbReference type="EMBL" id="MFD0948672.1"/>
    </source>
</evidence>
<sequence length="367" mass="39388">MNFQTGTLLDQAVGLDRPALAVLTNPASTGNRQDLDRVRAFCADRDDVFHVEVERAEDVGDALARVLASRPHVLVVNGGDGTVQSVLTRLLEAGETGSFPPIAVMPNGKTNLIAKDLSATGDPVRALERMLTLARRGCASSVVSRQLIRLDTGGEPVLGMFLAAGALEDVILFCRHKIYPLGLPNGVSHTLTVIAGLVSVFTGLSGRFLPPKPTELNVTVGDHAPLKGKFQVLMVTTLRRLVLSGTAPPEREGTLQLLAVERRSWTLIALVFATLIGKLGKWNLRGVHLKMGAEIRIEDERTGVLMDGELFAPTPGKPIVLTPTRPLRFLDLGQATRALDPVRDDAQAVQMHGPQLATGNALLSEPR</sequence>
<reference evidence="3" key="1">
    <citation type="journal article" date="2019" name="Int. J. Syst. Evol. Microbiol.">
        <title>The Global Catalogue of Microorganisms (GCM) 10K type strain sequencing project: providing services to taxonomists for standard genome sequencing and annotation.</title>
        <authorList>
            <consortium name="The Broad Institute Genomics Platform"/>
            <consortium name="The Broad Institute Genome Sequencing Center for Infectious Disease"/>
            <person name="Wu L."/>
            <person name="Ma J."/>
        </authorList>
    </citation>
    <scope>NUCLEOTIDE SEQUENCE [LARGE SCALE GENOMIC DNA]</scope>
    <source>
        <strain evidence="3">CCUG 62982</strain>
    </source>
</reference>
<feature type="domain" description="DAGKc" evidence="1">
    <location>
        <begin position="15"/>
        <end position="154"/>
    </location>
</feature>
<proteinExistence type="predicted"/>
<dbReference type="EMBL" id="JBHTJG010000016">
    <property type="protein sequence ID" value="MFD0948672.1"/>
    <property type="molecule type" value="Genomic_DNA"/>
</dbReference>
<name>A0ABW3HBV5_9SPHN</name>
<dbReference type="GO" id="GO:0016301">
    <property type="term" value="F:kinase activity"/>
    <property type="evidence" value="ECO:0007669"/>
    <property type="project" value="UniProtKB-KW"/>
</dbReference>
<keyword evidence="2" id="KW-0418">Kinase</keyword>
<dbReference type="PROSITE" id="PS50146">
    <property type="entry name" value="DAGK"/>
    <property type="match status" value="1"/>
</dbReference>
<protein>
    <submittedName>
        <fullName evidence="2">Diacylglycerol/lipid kinase family protein</fullName>
        <ecNumber evidence="2">2.7.1.-</ecNumber>
    </submittedName>
</protein>